<feature type="region of interest" description="Disordered" evidence="1">
    <location>
        <begin position="19"/>
        <end position="41"/>
    </location>
</feature>
<feature type="compositionally biased region" description="Basic residues" evidence="1">
    <location>
        <begin position="26"/>
        <end position="41"/>
    </location>
</feature>
<keyword evidence="2" id="KW-0812">Transmembrane</keyword>
<organism evidence="3">
    <name type="scientific">marine sediment metagenome</name>
    <dbReference type="NCBI Taxonomy" id="412755"/>
    <lineage>
        <taxon>unclassified sequences</taxon>
        <taxon>metagenomes</taxon>
        <taxon>ecological metagenomes</taxon>
    </lineage>
</organism>
<accession>X1H9L4</accession>
<dbReference type="EMBL" id="BARU01026726">
    <property type="protein sequence ID" value="GAH66077.1"/>
    <property type="molecule type" value="Genomic_DNA"/>
</dbReference>
<gene>
    <name evidence="3" type="ORF">S03H2_42894</name>
</gene>
<sequence length="41" mass="4723">MGTYGWGSLIGAGMAIRASSGLFKQMKPRKKRKKKRKKRRK</sequence>
<protein>
    <submittedName>
        <fullName evidence="3">Uncharacterized protein</fullName>
    </submittedName>
</protein>
<evidence type="ECO:0000256" key="1">
    <source>
        <dbReference type="SAM" id="MobiDB-lite"/>
    </source>
</evidence>
<keyword evidence="2" id="KW-1133">Transmembrane helix</keyword>
<feature type="transmembrane region" description="Helical" evidence="2">
    <location>
        <begin position="6"/>
        <end position="23"/>
    </location>
</feature>
<dbReference type="AlphaFoldDB" id="X1H9L4"/>
<name>X1H9L4_9ZZZZ</name>
<keyword evidence="2" id="KW-0472">Membrane</keyword>
<evidence type="ECO:0000313" key="3">
    <source>
        <dbReference type="EMBL" id="GAH66077.1"/>
    </source>
</evidence>
<evidence type="ECO:0000256" key="2">
    <source>
        <dbReference type="SAM" id="Phobius"/>
    </source>
</evidence>
<comment type="caution">
    <text evidence="3">The sequence shown here is derived from an EMBL/GenBank/DDBJ whole genome shotgun (WGS) entry which is preliminary data.</text>
</comment>
<proteinExistence type="predicted"/>
<reference evidence="3" key="1">
    <citation type="journal article" date="2014" name="Front. Microbiol.">
        <title>High frequency of phylogenetically diverse reductive dehalogenase-homologous genes in deep subseafloor sedimentary metagenomes.</title>
        <authorList>
            <person name="Kawai M."/>
            <person name="Futagami T."/>
            <person name="Toyoda A."/>
            <person name="Takaki Y."/>
            <person name="Nishi S."/>
            <person name="Hori S."/>
            <person name="Arai W."/>
            <person name="Tsubouchi T."/>
            <person name="Morono Y."/>
            <person name="Uchiyama I."/>
            <person name="Ito T."/>
            <person name="Fujiyama A."/>
            <person name="Inagaki F."/>
            <person name="Takami H."/>
        </authorList>
    </citation>
    <scope>NUCLEOTIDE SEQUENCE</scope>
    <source>
        <strain evidence="3">Expedition CK06-06</strain>
    </source>
</reference>